<evidence type="ECO:0000256" key="3">
    <source>
        <dbReference type="ARBA" id="ARBA00022448"/>
    </source>
</evidence>
<dbReference type="PIRSF" id="PIRSF017016">
    <property type="entry name" value="NDUA8"/>
    <property type="match status" value="1"/>
</dbReference>
<keyword evidence="3 9" id="KW-0813">Transport</keyword>
<dbReference type="STRING" id="61395.A0A1Y1W1R0"/>
<dbReference type="GO" id="GO:0006120">
    <property type="term" value="P:mitochondrial electron transport, NADH to ubiquinone"/>
    <property type="evidence" value="ECO:0007669"/>
    <property type="project" value="InterPro"/>
</dbReference>
<dbReference type="PROSITE" id="PS51808">
    <property type="entry name" value="CHCH"/>
    <property type="match status" value="2"/>
</dbReference>
<sequence>MAIPGYKHFKSEDWVDPTPPPADLPHVDEVGSSGAPLKSASFFIGSVCQEYNEDFMLCKNEDRDPKHCLAEGRKVTRCAIDVLEKIQANCATEFRTHWQCLDNKNQSFNKCRAPEKEYNACLFKALGWKKNIPDAPANKPQIHERIPLTK</sequence>
<keyword evidence="11" id="KW-1185">Reference proteome</keyword>
<evidence type="ECO:0000256" key="6">
    <source>
        <dbReference type="ARBA" id="ARBA00022982"/>
    </source>
</evidence>
<dbReference type="EMBL" id="MCFD01000012">
    <property type="protein sequence ID" value="ORX67460.1"/>
    <property type="molecule type" value="Genomic_DNA"/>
</dbReference>
<dbReference type="GO" id="GO:0005743">
    <property type="term" value="C:mitochondrial inner membrane"/>
    <property type="evidence" value="ECO:0007669"/>
    <property type="project" value="UniProtKB-SubCell"/>
</dbReference>
<comment type="function">
    <text evidence="1 9">Accessory subunit of the mitochondrial membrane respiratory chain NADH dehydrogenase (Complex I), that is believed not to be involved in catalysis. Complex I functions in the transfer of electrons from NADH to the respiratory chain. The immediate electron acceptor for the enzyme is believed to be ubiquinone.</text>
</comment>
<organism evidence="10 11">
    <name type="scientific">Linderina pennispora</name>
    <dbReference type="NCBI Taxonomy" id="61395"/>
    <lineage>
        <taxon>Eukaryota</taxon>
        <taxon>Fungi</taxon>
        <taxon>Fungi incertae sedis</taxon>
        <taxon>Zoopagomycota</taxon>
        <taxon>Kickxellomycotina</taxon>
        <taxon>Kickxellomycetes</taxon>
        <taxon>Kickxellales</taxon>
        <taxon>Kickxellaceae</taxon>
        <taxon>Linderina</taxon>
    </lineage>
</organism>
<dbReference type="OrthoDB" id="276296at2759"/>
<evidence type="ECO:0000256" key="5">
    <source>
        <dbReference type="ARBA" id="ARBA00022737"/>
    </source>
</evidence>
<dbReference type="PANTHER" id="PTHR13344:SF0">
    <property type="entry name" value="NADH DEHYDROGENASE [UBIQUINONE] 1 ALPHA SUBCOMPLEX SUBUNIT 8"/>
    <property type="match status" value="1"/>
</dbReference>
<evidence type="ECO:0000256" key="9">
    <source>
        <dbReference type="PIRNR" id="PIRNR017016"/>
    </source>
</evidence>
<keyword evidence="4 9" id="KW-0679">Respiratory chain</keyword>
<evidence type="ECO:0000256" key="1">
    <source>
        <dbReference type="ARBA" id="ARBA00003195"/>
    </source>
</evidence>
<evidence type="ECO:0000256" key="8">
    <source>
        <dbReference type="ARBA" id="ARBA00023157"/>
    </source>
</evidence>
<evidence type="ECO:0000313" key="11">
    <source>
        <dbReference type="Proteomes" id="UP000193922"/>
    </source>
</evidence>
<dbReference type="InterPro" id="IPR016680">
    <property type="entry name" value="NDUFA8"/>
</dbReference>
<evidence type="ECO:0000256" key="7">
    <source>
        <dbReference type="ARBA" id="ARBA00023128"/>
    </source>
</evidence>
<dbReference type="GeneID" id="63806183"/>
<dbReference type="RefSeq" id="XP_040741347.1">
    <property type="nucleotide sequence ID" value="XM_040889535.1"/>
</dbReference>
<protein>
    <recommendedName>
        <fullName evidence="9">NADH-ubiquinone oxidoreductase</fullName>
    </recommendedName>
</protein>
<reference evidence="10 11" key="1">
    <citation type="submission" date="2016-07" db="EMBL/GenBank/DDBJ databases">
        <title>Pervasive Adenine N6-methylation of Active Genes in Fungi.</title>
        <authorList>
            <consortium name="DOE Joint Genome Institute"/>
            <person name="Mondo S.J."/>
            <person name="Dannebaum R.O."/>
            <person name="Kuo R.C."/>
            <person name="Labutti K."/>
            <person name="Haridas S."/>
            <person name="Kuo A."/>
            <person name="Salamov A."/>
            <person name="Ahrendt S.R."/>
            <person name="Lipzen A."/>
            <person name="Sullivan W."/>
            <person name="Andreopoulos W.B."/>
            <person name="Clum A."/>
            <person name="Lindquist E."/>
            <person name="Daum C."/>
            <person name="Ramamoorthy G.K."/>
            <person name="Gryganskyi A."/>
            <person name="Culley D."/>
            <person name="Magnuson J.K."/>
            <person name="James T.Y."/>
            <person name="O'Malley M.A."/>
            <person name="Stajich J.E."/>
            <person name="Spatafora J.W."/>
            <person name="Visel A."/>
            <person name="Grigoriev I.V."/>
        </authorList>
    </citation>
    <scope>NUCLEOTIDE SEQUENCE [LARGE SCALE GENOMIC DNA]</scope>
    <source>
        <strain evidence="10 11">ATCC 12442</strain>
    </source>
</reference>
<proteinExistence type="inferred from homology"/>
<evidence type="ECO:0000256" key="4">
    <source>
        <dbReference type="ARBA" id="ARBA00022660"/>
    </source>
</evidence>
<evidence type="ECO:0000313" key="10">
    <source>
        <dbReference type="EMBL" id="ORX67460.1"/>
    </source>
</evidence>
<accession>A0A1Y1W1R0</accession>
<evidence type="ECO:0000256" key="2">
    <source>
        <dbReference type="ARBA" id="ARBA00010705"/>
    </source>
</evidence>
<keyword evidence="8" id="KW-1015">Disulfide bond</keyword>
<comment type="subcellular location">
    <subcellularLocation>
        <location evidence="9">Mitochondrion inner membrane</location>
    </subcellularLocation>
</comment>
<dbReference type="AlphaFoldDB" id="A0A1Y1W1R0"/>
<keyword evidence="5" id="KW-0677">Repeat</keyword>
<gene>
    <name evidence="10" type="ORF">DL89DRAFT_278868</name>
</gene>
<keyword evidence="7 9" id="KW-0496">Mitochondrion</keyword>
<dbReference type="PANTHER" id="PTHR13344">
    <property type="entry name" value="NADH-UBIQUINONE OXIDOREDUCTASE"/>
    <property type="match status" value="1"/>
</dbReference>
<keyword evidence="9" id="KW-0472">Membrane</keyword>
<name>A0A1Y1W1R0_9FUNG</name>
<keyword evidence="6 9" id="KW-0249">Electron transport</keyword>
<keyword evidence="9" id="KW-0999">Mitochondrion inner membrane</keyword>
<comment type="similarity">
    <text evidence="2 9">Belongs to the complex I NDUFA8 subunit family.</text>
</comment>
<dbReference type="Proteomes" id="UP000193922">
    <property type="component" value="Unassembled WGS sequence"/>
</dbReference>
<comment type="caution">
    <text evidence="10">The sequence shown here is derived from an EMBL/GenBank/DDBJ whole genome shotgun (WGS) entry which is preliminary data.</text>
</comment>